<organism evidence="1">
    <name type="scientific">termite gut metagenome</name>
    <dbReference type="NCBI Taxonomy" id="433724"/>
    <lineage>
        <taxon>unclassified sequences</taxon>
        <taxon>metagenomes</taxon>
        <taxon>organismal metagenomes</taxon>
    </lineage>
</organism>
<reference evidence="1" key="1">
    <citation type="submission" date="2019-03" db="EMBL/GenBank/DDBJ databases">
        <title>Single cell metagenomics reveals metabolic interactions within the superorganism composed of flagellate Streblomastix strix and complex community of Bacteroidetes bacteria on its surface.</title>
        <authorList>
            <person name="Treitli S.C."/>
            <person name="Kolisko M."/>
            <person name="Husnik F."/>
            <person name="Keeling P."/>
            <person name="Hampl V."/>
        </authorList>
    </citation>
    <scope>NUCLEOTIDE SEQUENCE</scope>
    <source>
        <strain evidence="1">STM</strain>
    </source>
</reference>
<dbReference type="EMBL" id="SNRY01000538">
    <property type="protein sequence ID" value="KAA6339404.1"/>
    <property type="molecule type" value="Genomic_DNA"/>
</dbReference>
<gene>
    <name evidence="1" type="ORF">EZS27_012649</name>
</gene>
<proteinExistence type="predicted"/>
<accession>A0A5J4S015</accession>
<name>A0A5J4S015_9ZZZZ</name>
<sequence>GLQPQIEYTYNAAEADKAKDVAKFKFTPTIKRRLSESIFTDIDKTTYDNVSRSEFEKYYNLQTFGATLKLEIAASTSVIPGGYIIASSGLGTSYTNLLNLASGILDDVLVPGTGTSFTTGVLPLPSTTGSATIDLSGKLKFQGTNCEGKTDEVTIKSDSPNDIKGLLTLLRTATNGAIDPGNKASGFVLLFSLPAGNNLSLSTKVAPIGTNPVSVDITSLGIPKLPVYVAIPE</sequence>
<comment type="caution">
    <text evidence="1">The sequence shown here is derived from an EMBL/GenBank/DDBJ whole genome shotgun (WGS) entry which is preliminary data.</text>
</comment>
<protein>
    <submittedName>
        <fullName evidence="1">Uncharacterized protein</fullName>
    </submittedName>
</protein>
<dbReference type="AlphaFoldDB" id="A0A5J4S015"/>
<evidence type="ECO:0000313" key="1">
    <source>
        <dbReference type="EMBL" id="KAA6339404.1"/>
    </source>
</evidence>
<feature type="non-terminal residue" evidence="1">
    <location>
        <position position="1"/>
    </location>
</feature>